<dbReference type="InterPro" id="IPR016024">
    <property type="entry name" value="ARM-type_fold"/>
</dbReference>
<dbReference type="PANTHER" id="PTHR34070">
    <property type="entry name" value="ARMADILLO-TYPE FOLD"/>
    <property type="match status" value="1"/>
</dbReference>
<evidence type="ECO:0000313" key="1">
    <source>
        <dbReference type="EMBL" id="MCA0153897.1"/>
    </source>
</evidence>
<dbReference type="Proteomes" id="UP001198402">
    <property type="component" value="Unassembled WGS sequence"/>
</dbReference>
<reference evidence="2" key="1">
    <citation type="submission" date="2023-07" db="EMBL/GenBank/DDBJ databases">
        <authorList>
            <person name="Yue Y."/>
        </authorList>
    </citation>
    <scope>NUCLEOTIDE SEQUENCE [LARGE SCALE GENOMIC DNA]</scope>
    <source>
        <strain evidence="2">2Y89</strain>
    </source>
</reference>
<dbReference type="Gene3D" id="1.25.40.290">
    <property type="entry name" value="ARM repeat domains"/>
    <property type="match status" value="1"/>
</dbReference>
<dbReference type="EMBL" id="JAIUJS010000006">
    <property type="protein sequence ID" value="MCA0153897.1"/>
    <property type="molecule type" value="Genomic_DNA"/>
</dbReference>
<sequence length="222" mass="26293">MSFVKELSSSLKSNRDEANAIPMKAYMKNKYVFFGIKSALRKSILREIINVNKVELKTDISEITQTLYNKPEREFHYCTKDVYSRFKKRNYNKTDIGLIEFLITKNSHWDTVDFIAKHILGQFLIEIPEMRDKTIKSFSNSDNMWLNRSAILFQLGYREQTDFHLLSQLCIKHKSSNEFFIKKAIGWALREYAKYNSKPVLDFVKRTDLKPLSKREALKHFI</sequence>
<dbReference type="SUPFAM" id="SSF48371">
    <property type="entry name" value="ARM repeat"/>
    <property type="match status" value="1"/>
</dbReference>
<dbReference type="Pfam" id="PF08713">
    <property type="entry name" value="DNA_alkylation"/>
    <property type="match status" value="1"/>
</dbReference>
<organism evidence="1 2">
    <name type="scientific">Winogradskyella vincentii</name>
    <dbReference type="NCBI Taxonomy" id="2877122"/>
    <lineage>
        <taxon>Bacteria</taxon>
        <taxon>Pseudomonadati</taxon>
        <taxon>Bacteroidota</taxon>
        <taxon>Flavobacteriia</taxon>
        <taxon>Flavobacteriales</taxon>
        <taxon>Flavobacteriaceae</taxon>
        <taxon>Winogradskyella</taxon>
    </lineage>
</organism>
<keyword evidence="2" id="KW-1185">Reference proteome</keyword>
<accession>A0ABS7Y4Y5</accession>
<name>A0ABS7Y4Y5_9FLAO</name>
<dbReference type="InterPro" id="IPR014825">
    <property type="entry name" value="DNA_alkylation"/>
</dbReference>
<dbReference type="CDD" id="cd07064">
    <property type="entry name" value="AlkD_like_1"/>
    <property type="match status" value="1"/>
</dbReference>
<dbReference type="Gene3D" id="1.20.1660.10">
    <property type="entry name" value="Hypothetical protein (EF3068)"/>
    <property type="match status" value="1"/>
</dbReference>
<proteinExistence type="predicted"/>
<dbReference type="RefSeq" id="WP_224478859.1">
    <property type="nucleotide sequence ID" value="NZ_JAIUJS010000006.1"/>
</dbReference>
<evidence type="ECO:0000313" key="2">
    <source>
        <dbReference type="Proteomes" id="UP001198402"/>
    </source>
</evidence>
<gene>
    <name evidence="1" type="ORF">LBV24_11760</name>
</gene>
<dbReference type="PANTHER" id="PTHR34070:SF1">
    <property type="entry name" value="DNA ALKYLATION REPAIR PROTEIN"/>
    <property type="match status" value="1"/>
</dbReference>
<comment type="caution">
    <text evidence="1">The sequence shown here is derived from an EMBL/GenBank/DDBJ whole genome shotgun (WGS) entry which is preliminary data.</text>
</comment>
<protein>
    <submittedName>
        <fullName evidence="1">DNA alkylation repair protein</fullName>
    </submittedName>
</protein>